<evidence type="ECO:0000313" key="2">
    <source>
        <dbReference type="Proteomes" id="UP001152607"/>
    </source>
</evidence>
<name>A0A9W4XPR4_9PLEO</name>
<proteinExistence type="predicted"/>
<accession>A0A9W4XPR4</accession>
<sequence>MFAASELHGNHLISSTNVSITRLPFQATLLIDSSLLACWISNSLSTRSIMFKPRDLVKSRSHNREHPTLCNSYSQQPSQATLKTKHWCNVLTLLFSSNIVTSSLEGVILLE</sequence>
<organism evidence="1 2">
    <name type="scientific">Periconia digitata</name>
    <dbReference type="NCBI Taxonomy" id="1303443"/>
    <lineage>
        <taxon>Eukaryota</taxon>
        <taxon>Fungi</taxon>
        <taxon>Dikarya</taxon>
        <taxon>Ascomycota</taxon>
        <taxon>Pezizomycotina</taxon>
        <taxon>Dothideomycetes</taxon>
        <taxon>Pleosporomycetidae</taxon>
        <taxon>Pleosporales</taxon>
        <taxon>Massarineae</taxon>
        <taxon>Periconiaceae</taxon>
        <taxon>Periconia</taxon>
    </lineage>
</organism>
<protein>
    <submittedName>
        <fullName evidence="1">Uncharacterized protein</fullName>
    </submittedName>
</protein>
<keyword evidence="2" id="KW-1185">Reference proteome</keyword>
<dbReference type="AlphaFoldDB" id="A0A9W4XPR4"/>
<gene>
    <name evidence="1" type="ORF">PDIGIT_LOCUS12948</name>
</gene>
<dbReference type="Proteomes" id="UP001152607">
    <property type="component" value="Unassembled WGS sequence"/>
</dbReference>
<reference evidence="1" key="1">
    <citation type="submission" date="2023-01" db="EMBL/GenBank/DDBJ databases">
        <authorList>
            <person name="Van Ghelder C."/>
            <person name="Rancurel C."/>
        </authorList>
    </citation>
    <scope>NUCLEOTIDE SEQUENCE</scope>
    <source>
        <strain evidence="1">CNCM I-4278</strain>
    </source>
</reference>
<evidence type="ECO:0000313" key="1">
    <source>
        <dbReference type="EMBL" id="CAI6339784.1"/>
    </source>
</evidence>
<dbReference type="EMBL" id="CAOQHR010000009">
    <property type="protein sequence ID" value="CAI6339784.1"/>
    <property type="molecule type" value="Genomic_DNA"/>
</dbReference>
<comment type="caution">
    <text evidence="1">The sequence shown here is derived from an EMBL/GenBank/DDBJ whole genome shotgun (WGS) entry which is preliminary data.</text>
</comment>